<keyword evidence="5" id="KW-0804">Transcription</keyword>
<dbReference type="Pfam" id="PF00196">
    <property type="entry name" value="GerE"/>
    <property type="match status" value="1"/>
</dbReference>
<dbReference type="SMART" id="SM00448">
    <property type="entry name" value="REC"/>
    <property type="match status" value="1"/>
</dbReference>
<name>A0A9D1PF50_9FIRM</name>
<dbReference type="InterPro" id="IPR058245">
    <property type="entry name" value="NreC/VraR/RcsB-like_REC"/>
</dbReference>
<dbReference type="PROSITE" id="PS50110">
    <property type="entry name" value="RESPONSE_REGULATORY"/>
    <property type="match status" value="1"/>
</dbReference>
<dbReference type="PANTHER" id="PTHR43214:SF40">
    <property type="entry name" value="TRANSCRIPTIONAL REGULATORY PROTEIN LNRK"/>
    <property type="match status" value="1"/>
</dbReference>
<evidence type="ECO:0000313" key="11">
    <source>
        <dbReference type="Proteomes" id="UP000886814"/>
    </source>
</evidence>
<evidence type="ECO:0000256" key="7">
    <source>
        <dbReference type="PROSITE-ProRule" id="PRU00169"/>
    </source>
</evidence>
<feature type="modified residue" description="4-aspartylphosphate" evidence="7">
    <location>
        <position position="53"/>
    </location>
</feature>
<dbReference type="SMART" id="SM00421">
    <property type="entry name" value="HTH_LUXR"/>
    <property type="match status" value="1"/>
</dbReference>
<organism evidence="10 11">
    <name type="scientific">Candidatus Blautia stercorigallinarum</name>
    <dbReference type="NCBI Taxonomy" id="2838501"/>
    <lineage>
        <taxon>Bacteria</taxon>
        <taxon>Bacillati</taxon>
        <taxon>Bacillota</taxon>
        <taxon>Clostridia</taxon>
        <taxon>Lachnospirales</taxon>
        <taxon>Lachnospiraceae</taxon>
        <taxon>Blautia</taxon>
    </lineage>
</organism>
<dbReference type="InterPro" id="IPR000792">
    <property type="entry name" value="Tscrpt_reg_LuxR_C"/>
</dbReference>
<dbReference type="PROSITE" id="PS00622">
    <property type="entry name" value="HTH_LUXR_1"/>
    <property type="match status" value="1"/>
</dbReference>
<evidence type="ECO:0000256" key="4">
    <source>
        <dbReference type="ARBA" id="ARBA00023125"/>
    </source>
</evidence>
<comment type="caution">
    <text evidence="10">The sequence shown here is derived from an EMBL/GenBank/DDBJ whole genome shotgun (WGS) entry which is preliminary data.</text>
</comment>
<evidence type="ECO:0000259" key="9">
    <source>
        <dbReference type="PROSITE" id="PS50110"/>
    </source>
</evidence>
<dbReference type="EMBL" id="DXIQ01000069">
    <property type="protein sequence ID" value="HIV39399.1"/>
    <property type="molecule type" value="Genomic_DNA"/>
</dbReference>
<evidence type="ECO:0000256" key="5">
    <source>
        <dbReference type="ARBA" id="ARBA00023163"/>
    </source>
</evidence>
<dbReference type="AlphaFoldDB" id="A0A9D1PF50"/>
<reference evidence="10" key="2">
    <citation type="submission" date="2021-04" db="EMBL/GenBank/DDBJ databases">
        <authorList>
            <person name="Gilroy R."/>
        </authorList>
    </citation>
    <scope>NUCLEOTIDE SEQUENCE</scope>
    <source>
        <strain evidence="10">CHK195-9823</strain>
    </source>
</reference>
<evidence type="ECO:0000313" key="10">
    <source>
        <dbReference type="EMBL" id="HIV39399.1"/>
    </source>
</evidence>
<dbReference type="PRINTS" id="PR00038">
    <property type="entry name" value="HTHLUXR"/>
</dbReference>
<dbReference type="InterPro" id="IPR001789">
    <property type="entry name" value="Sig_transdc_resp-reg_receiver"/>
</dbReference>
<dbReference type="InterPro" id="IPR011006">
    <property type="entry name" value="CheY-like_superfamily"/>
</dbReference>
<dbReference type="GO" id="GO:0006355">
    <property type="term" value="P:regulation of DNA-templated transcription"/>
    <property type="evidence" value="ECO:0007669"/>
    <property type="project" value="InterPro"/>
</dbReference>
<feature type="domain" description="Response regulatory" evidence="9">
    <location>
        <begin position="2"/>
        <end position="118"/>
    </location>
</feature>
<evidence type="ECO:0000259" key="8">
    <source>
        <dbReference type="PROSITE" id="PS50043"/>
    </source>
</evidence>
<accession>A0A9D1PF50</accession>
<dbReference type="Gene3D" id="3.40.50.2300">
    <property type="match status" value="1"/>
</dbReference>
<dbReference type="GO" id="GO:0003677">
    <property type="term" value="F:DNA binding"/>
    <property type="evidence" value="ECO:0007669"/>
    <property type="project" value="UniProtKB-KW"/>
</dbReference>
<dbReference type="InterPro" id="IPR039420">
    <property type="entry name" value="WalR-like"/>
</dbReference>
<keyword evidence="2 7" id="KW-0597">Phosphoprotein</keyword>
<dbReference type="PANTHER" id="PTHR43214">
    <property type="entry name" value="TWO-COMPONENT RESPONSE REGULATOR"/>
    <property type="match status" value="1"/>
</dbReference>
<proteinExistence type="predicted"/>
<evidence type="ECO:0000256" key="2">
    <source>
        <dbReference type="ARBA" id="ARBA00022553"/>
    </source>
</evidence>
<dbReference type="SUPFAM" id="SSF52172">
    <property type="entry name" value="CheY-like"/>
    <property type="match status" value="1"/>
</dbReference>
<comment type="function">
    <text evidence="6">May play the central regulatory role in sporulation. It may be an element of the effector pathway responsible for the activation of sporulation genes in response to nutritional stress. Spo0A may act in concert with spo0H (a sigma factor) to control the expression of some genes that are critical to the sporulation process.</text>
</comment>
<dbReference type="Pfam" id="PF00072">
    <property type="entry name" value="Response_reg"/>
    <property type="match status" value="1"/>
</dbReference>
<evidence type="ECO:0000256" key="1">
    <source>
        <dbReference type="ARBA" id="ARBA00018672"/>
    </source>
</evidence>
<evidence type="ECO:0000256" key="6">
    <source>
        <dbReference type="ARBA" id="ARBA00024867"/>
    </source>
</evidence>
<evidence type="ECO:0000256" key="3">
    <source>
        <dbReference type="ARBA" id="ARBA00023015"/>
    </source>
</evidence>
<gene>
    <name evidence="10" type="ORF">H9747_10470</name>
</gene>
<dbReference type="PROSITE" id="PS50043">
    <property type="entry name" value="HTH_LUXR_2"/>
    <property type="match status" value="1"/>
</dbReference>
<dbReference type="CDD" id="cd17535">
    <property type="entry name" value="REC_NarL-like"/>
    <property type="match status" value="1"/>
</dbReference>
<protein>
    <recommendedName>
        <fullName evidence="1">Stage 0 sporulation protein A homolog</fullName>
    </recommendedName>
</protein>
<dbReference type="CDD" id="cd06170">
    <property type="entry name" value="LuxR_C_like"/>
    <property type="match status" value="1"/>
</dbReference>
<keyword evidence="3" id="KW-0805">Transcription regulation</keyword>
<feature type="domain" description="HTH luxR-type" evidence="8">
    <location>
        <begin position="137"/>
        <end position="206"/>
    </location>
</feature>
<dbReference type="Proteomes" id="UP000886814">
    <property type="component" value="Unassembled WGS sequence"/>
</dbReference>
<reference evidence="10" key="1">
    <citation type="journal article" date="2021" name="PeerJ">
        <title>Extensive microbial diversity within the chicken gut microbiome revealed by metagenomics and culture.</title>
        <authorList>
            <person name="Gilroy R."/>
            <person name="Ravi A."/>
            <person name="Getino M."/>
            <person name="Pursley I."/>
            <person name="Horton D.L."/>
            <person name="Alikhan N.F."/>
            <person name="Baker D."/>
            <person name="Gharbi K."/>
            <person name="Hall N."/>
            <person name="Watson M."/>
            <person name="Adriaenssens E.M."/>
            <person name="Foster-Nyarko E."/>
            <person name="Jarju S."/>
            <person name="Secka A."/>
            <person name="Antonio M."/>
            <person name="Oren A."/>
            <person name="Chaudhuri R.R."/>
            <person name="La Ragione R."/>
            <person name="Hildebrand F."/>
            <person name="Pallen M.J."/>
        </authorList>
    </citation>
    <scope>NUCLEOTIDE SEQUENCE</scope>
    <source>
        <strain evidence="10">CHK195-9823</strain>
    </source>
</reference>
<keyword evidence="4" id="KW-0238">DNA-binding</keyword>
<dbReference type="GO" id="GO:0000160">
    <property type="term" value="P:phosphorelay signal transduction system"/>
    <property type="evidence" value="ECO:0007669"/>
    <property type="project" value="InterPro"/>
</dbReference>
<sequence>MKVLIVDDDFFITTALKTILEADPEIQVCGSGKNGKEAISLYDSLHPDILLMDIRMEEMDGLAASKEILSQYPQARILLLTTFLDDEYIIQALKLGAKGYLLKQDYNSIIPALKAIYSGQTVYGSEITAKLPGLLTSQKSFPWEDYHIGPRELEVIDLVAQGLSNKEIAGKLYLSEGTVRNYLSAILEKLELRDRTQLAVFYLRNLGGLSL</sequence>